<dbReference type="InterPro" id="IPR029063">
    <property type="entry name" value="SAM-dependent_MTases_sf"/>
</dbReference>
<dbReference type="Proteomes" id="UP001141552">
    <property type="component" value="Unassembled WGS sequence"/>
</dbReference>
<dbReference type="CDD" id="cd02440">
    <property type="entry name" value="AdoMet_MTases"/>
    <property type="match status" value="2"/>
</dbReference>
<dbReference type="SUPFAM" id="SSF53335">
    <property type="entry name" value="S-adenosyl-L-methionine-dependent methyltransferases"/>
    <property type="match status" value="2"/>
</dbReference>
<reference evidence="2" key="1">
    <citation type="submission" date="2022-02" db="EMBL/GenBank/DDBJ databases">
        <authorList>
            <person name="Henning P.M."/>
            <person name="McCubbin A.G."/>
            <person name="Shore J.S."/>
        </authorList>
    </citation>
    <scope>NUCLEOTIDE SEQUENCE</scope>
    <source>
        <strain evidence="2">F60SS</strain>
        <tissue evidence="2">Leaves</tissue>
    </source>
</reference>
<dbReference type="GO" id="GO:0008168">
    <property type="term" value="F:methyltransferase activity"/>
    <property type="evidence" value="ECO:0007669"/>
    <property type="project" value="TreeGrafter"/>
</dbReference>
<dbReference type="OrthoDB" id="5977668at2759"/>
<organism evidence="2 3">
    <name type="scientific">Turnera subulata</name>
    <dbReference type="NCBI Taxonomy" id="218843"/>
    <lineage>
        <taxon>Eukaryota</taxon>
        <taxon>Viridiplantae</taxon>
        <taxon>Streptophyta</taxon>
        <taxon>Embryophyta</taxon>
        <taxon>Tracheophyta</taxon>
        <taxon>Spermatophyta</taxon>
        <taxon>Magnoliopsida</taxon>
        <taxon>eudicotyledons</taxon>
        <taxon>Gunneridae</taxon>
        <taxon>Pentapetalae</taxon>
        <taxon>rosids</taxon>
        <taxon>fabids</taxon>
        <taxon>Malpighiales</taxon>
        <taxon>Passifloraceae</taxon>
        <taxon>Turnera</taxon>
    </lineage>
</organism>
<name>A0A9Q0F2P7_9ROSI</name>
<protein>
    <submittedName>
        <fullName evidence="2">Uncharacterized protein</fullName>
    </submittedName>
</protein>
<proteinExistence type="predicted"/>
<comment type="caution">
    <text evidence="2">The sequence shown here is derived from an EMBL/GenBank/DDBJ whole genome shotgun (WGS) entry which is preliminary data.</text>
</comment>
<dbReference type="PANTHER" id="PTHR43675:SF30">
    <property type="entry name" value="CYCLOPROPANE-FATTY-ACYL-PHOSPHOLIPID SYNTHASE"/>
    <property type="match status" value="1"/>
</dbReference>
<dbReference type="Pfam" id="PF02353">
    <property type="entry name" value="CMAS"/>
    <property type="match status" value="3"/>
</dbReference>
<evidence type="ECO:0000313" key="2">
    <source>
        <dbReference type="EMBL" id="KAJ4822832.1"/>
    </source>
</evidence>
<feature type="region of interest" description="Disordered" evidence="1">
    <location>
        <begin position="1"/>
        <end position="25"/>
    </location>
</feature>
<keyword evidence="3" id="KW-1185">Reference proteome</keyword>
<dbReference type="Gene3D" id="3.40.50.150">
    <property type="entry name" value="Vaccinia Virus protein VP39"/>
    <property type="match status" value="2"/>
</dbReference>
<dbReference type="AlphaFoldDB" id="A0A9Q0F2P7"/>
<evidence type="ECO:0000256" key="1">
    <source>
        <dbReference type="SAM" id="MobiDB-lite"/>
    </source>
</evidence>
<dbReference type="InterPro" id="IPR026669">
    <property type="entry name" value="Arsenite_MeTrfase-like"/>
</dbReference>
<reference evidence="2" key="2">
    <citation type="journal article" date="2023" name="Plants (Basel)">
        <title>Annotation of the Turnera subulata (Passifloraceae) Draft Genome Reveals the S-Locus Evolved after the Divergence of Turneroideae from Passifloroideae in a Stepwise Manner.</title>
        <authorList>
            <person name="Henning P.M."/>
            <person name="Roalson E.H."/>
            <person name="Mir W."/>
            <person name="McCubbin A.G."/>
            <person name="Shore J.S."/>
        </authorList>
    </citation>
    <scope>NUCLEOTIDE SEQUENCE</scope>
    <source>
        <strain evidence="2">F60SS</strain>
    </source>
</reference>
<evidence type="ECO:0000313" key="3">
    <source>
        <dbReference type="Proteomes" id="UP001141552"/>
    </source>
</evidence>
<dbReference type="EMBL" id="JAKUCV010007569">
    <property type="protein sequence ID" value="KAJ4822832.1"/>
    <property type="molecule type" value="Genomic_DNA"/>
</dbReference>
<accession>A0A9Q0F2P7</accession>
<sequence length="669" mass="76970">MAARPRSGLSSTRDRESGQGETTVAGGERRWLAGAGVALGGLRRASWWWSPMPFTAGISSLWLIVKEALRRNTLTQARRNISDHYDLSNELFATFLDERMQYSCAVFKSDDEDLKTAQMSKISLLIEKFEARIDREHEVLEIGFGWGGGMAIEIVKRTGCKYTGITISNEQLKLAEKKVKDAGLQDHIRFLFCDYRDLPETHKYDRILACEMLETIGDENMENFFRSCDSLLAQDGLLVIQVYDNIPYRAYPVSSEIQDMGFDEKFITKWEYYLDYCAAGYKSYVVSNYQVLNYQEASWKMSCDKQLHPKKMMAAPSLLESLARRLAARFLRNYISSGCLTVWCWWSPMPFTAGISSLWLIVKEALRRNTLTQARRNTSDHYDLSNELFATFLDETMQYSCAVFKSDDEDLKTAQMRKVSLLIEKARIDRKHEVLEIGFGWGAMAIEVVKRTGCKYTGITLSIEQLKLAEKRVKDAGLEDHIRFLLCDYRELPETHKYDRILSCEVIECTGDEYVEEFFRSCDSLLAEDGLFVIQRSVEHVENIGISYYNTLRCWRNNFLKNQRKIQDMGFDEKFIRKWEYYFDYCAAGFKSYVVSSYHIVFSRPGNTVALGNPYRGGSNGANFCRHSGSSLADVILYSLALFTPLVCKFYSYFNAALSQLIPAPIRWL</sequence>
<gene>
    <name evidence="2" type="ORF">Tsubulata_019321</name>
</gene>
<dbReference type="PANTHER" id="PTHR43675">
    <property type="entry name" value="ARSENITE METHYLTRANSFERASE"/>
    <property type="match status" value="1"/>
</dbReference>